<name>A0A1G6Z4R1_9PSEU</name>
<dbReference type="STRING" id="1271860.SAMN05216174_12520"/>
<protein>
    <submittedName>
        <fullName evidence="4">Surfactin synthase thioesterase subunit</fullName>
    </submittedName>
</protein>
<evidence type="ECO:0000256" key="1">
    <source>
        <dbReference type="ARBA" id="ARBA00007169"/>
    </source>
</evidence>
<comment type="similarity">
    <text evidence="1">Belongs to the thioesterase family.</text>
</comment>
<dbReference type="EMBL" id="FMZZ01000025">
    <property type="protein sequence ID" value="SDD96786.1"/>
    <property type="molecule type" value="Genomic_DNA"/>
</dbReference>
<reference evidence="5" key="1">
    <citation type="submission" date="2016-10" db="EMBL/GenBank/DDBJ databases">
        <authorList>
            <person name="Varghese N."/>
            <person name="Submissions S."/>
        </authorList>
    </citation>
    <scope>NUCLEOTIDE SEQUENCE [LARGE SCALE GENOMIC DNA]</scope>
    <source>
        <strain evidence="5">IBRC-M 10403</strain>
    </source>
</reference>
<dbReference type="PANTHER" id="PTHR11487:SF0">
    <property type="entry name" value="S-ACYL FATTY ACID SYNTHASE THIOESTERASE, MEDIUM CHAIN"/>
    <property type="match status" value="1"/>
</dbReference>
<organism evidence="4 5">
    <name type="scientific">Actinokineospora iranica</name>
    <dbReference type="NCBI Taxonomy" id="1271860"/>
    <lineage>
        <taxon>Bacteria</taxon>
        <taxon>Bacillati</taxon>
        <taxon>Actinomycetota</taxon>
        <taxon>Actinomycetes</taxon>
        <taxon>Pseudonocardiales</taxon>
        <taxon>Pseudonocardiaceae</taxon>
        <taxon>Actinokineospora</taxon>
    </lineage>
</organism>
<evidence type="ECO:0000313" key="4">
    <source>
        <dbReference type="EMBL" id="SDD96786.1"/>
    </source>
</evidence>
<evidence type="ECO:0000313" key="5">
    <source>
        <dbReference type="Proteomes" id="UP000199501"/>
    </source>
</evidence>
<dbReference type="InterPro" id="IPR001031">
    <property type="entry name" value="Thioesterase"/>
</dbReference>
<dbReference type="PANTHER" id="PTHR11487">
    <property type="entry name" value="THIOESTERASE"/>
    <property type="match status" value="1"/>
</dbReference>
<sequence length="314" mass="33480">MTVLTTPTPTTPSPIIPSPIIPSRATASPTTPSPTTAATSTPTATTPAATTRTAPNTAAFSPTRPDSTASDSTGPAPVTLVCFHHAGGTASVFREWRKHAGPELAVHAVQLPGRESRMGEPRHTDLDTLVEALLPELAPVLAGPHVFFGHSMGALVAYRVAHRRLELGLRAPEALAVASYVAPHLDPVRIAVDEVSDVDLATHLCDIDGLRPELLRRPDWLGPLLAVVKDDLRVCASDRRREIVPLPIPLHAFGGTSDPLVTPAQLAAWREHTTAGFHLVHLPGGGHFLVTQRGSEMRERVFDLALRRARAHAA</sequence>
<gene>
    <name evidence="4" type="ORF">SAMN05216174_12520</name>
</gene>
<dbReference type="InterPro" id="IPR012223">
    <property type="entry name" value="TEII"/>
</dbReference>
<feature type="compositionally biased region" description="Polar residues" evidence="2">
    <location>
        <begin position="64"/>
        <end position="73"/>
    </location>
</feature>
<dbReference type="GO" id="GO:0008610">
    <property type="term" value="P:lipid biosynthetic process"/>
    <property type="evidence" value="ECO:0007669"/>
    <property type="project" value="TreeGrafter"/>
</dbReference>
<dbReference type="Proteomes" id="UP000199501">
    <property type="component" value="Unassembled WGS sequence"/>
</dbReference>
<feature type="region of interest" description="Disordered" evidence="2">
    <location>
        <begin position="1"/>
        <end position="73"/>
    </location>
</feature>
<dbReference type="SUPFAM" id="SSF53474">
    <property type="entry name" value="alpha/beta-Hydrolases"/>
    <property type="match status" value="1"/>
</dbReference>
<dbReference type="Pfam" id="PF00975">
    <property type="entry name" value="Thioesterase"/>
    <property type="match status" value="1"/>
</dbReference>
<dbReference type="OrthoDB" id="4169718at2"/>
<evidence type="ECO:0000256" key="2">
    <source>
        <dbReference type="SAM" id="MobiDB-lite"/>
    </source>
</evidence>
<dbReference type="InterPro" id="IPR029058">
    <property type="entry name" value="AB_hydrolase_fold"/>
</dbReference>
<accession>A0A1G6Z4R1</accession>
<dbReference type="AlphaFoldDB" id="A0A1G6Z4R1"/>
<feature type="compositionally biased region" description="Pro residues" evidence="2">
    <location>
        <begin position="9"/>
        <end position="20"/>
    </location>
</feature>
<feature type="compositionally biased region" description="Low complexity" evidence="2">
    <location>
        <begin position="21"/>
        <end position="59"/>
    </location>
</feature>
<dbReference type="Gene3D" id="3.40.50.1820">
    <property type="entry name" value="alpha/beta hydrolase"/>
    <property type="match status" value="1"/>
</dbReference>
<keyword evidence="5" id="KW-1185">Reference proteome</keyword>
<feature type="domain" description="Thioesterase" evidence="3">
    <location>
        <begin position="79"/>
        <end position="291"/>
    </location>
</feature>
<dbReference type="RefSeq" id="WP_139191066.1">
    <property type="nucleotide sequence ID" value="NZ_FMZZ01000025.1"/>
</dbReference>
<evidence type="ECO:0000259" key="3">
    <source>
        <dbReference type="Pfam" id="PF00975"/>
    </source>
</evidence>
<proteinExistence type="inferred from homology"/>